<evidence type="ECO:0000313" key="3">
    <source>
        <dbReference type="Proteomes" id="UP000247973"/>
    </source>
</evidence>
<sequence length="114" mass="13511">MYKIELHDPALVHKGERLYIGMDISILCRYIADNQSIVLTPVLADNEHSRELPLVIINGRQRHRCFSHMFGYFRDYRIYKAIRAINHSPLWCSYRLDIPYQDWMCKAKLSLVAN</sequence>
<protein>
    <submittedName>
        <fullName evidence="2">Uncharacterized protein DUF3868</fullName>
    </submittedName>
</protein>
<evidence type="ECO:0000313" key="2">
    <source>
        <dbReference type="EMBL" id="PXV60097.1"/>
    </source>
</evidence>
<organism evidence="2 3">
    <name type="scientific">Dysgonomonas alginatilytica</name>
    <dbReference type="NCBI Taxonomy" id="1605892"/>
    <lineage>
        <taxon>Bacteria</taxon>
        <taxon>Pseudomonadati</taxon>
        <taxon>Bacteroidota</taxon>
        <taxon>Bacteroidia</taxon>
        <taxon>Bacteroidales</taxon>
        <taxon>Dysgonomonadaceae</taxon>
        <taxon>Dysgonomonas</taxon>
    </lineage>
</organism>
<dbReference type="OrthoDB" id="1100173at2"/>
<gene>
    <name evidence="2" type="ORF">CLV62_13117</name>
</gene>
<name>A0A2V3PR63_9BACT</name>
<comment type="caution">
    <text evidence="2">The sequence shown here is derived from an EMBL/GenBank/DDBJ whole genome shotgun (WGS) entry which is preliminary data.</text>
</comment>
<dbReference type="RefSeq" id="WP_110312147.1">
    <property type="nucleotide sequence ID" value="NZ_QICL01000031.1"/>
</dbReference>
<dbReference type="Proteomes" id="UP000247973">
    <property type="component" value="Unassembled WGS sequence"/>
</dbReference>
<proteinExistence type="predicted"/>
<accession>A0A2V3PR63</accession>
<dbReference type="Pfam" id="PF12984">
    <property type="entry name" value="DUF3868"/>
    <property type="match status" value="1"/>
</dbReference>
<keyword evidence="3" id="KW-1185">Reference proteome</keyword>
<dbReference type="InterPro" id="IPR024480">
    <property type="entry name" value="DUF3868"/>
</dbReference>
<dbReference type="AlphaFoldDB" id="A0A2V3PR63"/>
<evidence type="ECO:0000259" key="1">
    <source>
        <dbReference type="Pfam" id="PF12984"/>
    </source>
</evidence>
<dbReference type="EMBL" id="QICL01000031">
    <property type="protein sequence ID" value="PXV60097.1"/>
    <property type="molecule type" value="Genomic_DNA"/>
</dbReference>
<feature type="domain" description="DUF3868" evidence="1">
    <location>
        <begin position="6"/>
        <end position="67"/>
    </location>
</feature>
<reference evidence="2 3" key="1">
    <citation type="submission" date="2018-03" db="EMBL/GenBank/DDBJ databases">
        <title>Genomic Encyclopedia of Archaeal and Bacterial Type Strains, Phase II (KMG-II): from individual species to whole genera.</title>
        <authorList>
            <person name="Goeker M."/>
        </authorList>
    </citation>
    <scope>NUCLEOTIDE SEQUENCE [LARGE SCALE GENOMIC DNA]</scope>
    <source>
        <strain evidence="2 3">DSM 100214</strain>
    </source>
</reference>